<accession>A0A3M7P5M8</accession>
<dbReference type="Proteomes" id="UP000276133">
    <property type="component" value="Unassembled WGS sequence"/>
</dbReference>
<dbReference type="EMBL" id="REGN01013116">
    <property type="protein sequence ID" value="RMZ94352.1"/>
    <property type="molecule type" value="Genomic_DNA"/>
</dbReference>
<sequence length="74" mass="8989">MLIGSWDFRILFFNGRISIEKFWSQNYSSLWYMLYRVRKRRTIVSLISKIWTEFGSISTDCCGFVEMIITRNIY</sequence>
<organism evidence="1 2">
    <name type="scientific">Brachionus plicatilis</name>
    <name type="common">Marine rotifer</name>
    <name type="synonym">Brachionus muelleri</name>
    <dbReference type="NCBI Taxonomy" id="10195"/>
    <lineage>
        <taxon>Eukaryota</taxon>
        <taxon>Metazoa</taxon>
        <taxon>Spiralia</taxon>
        <taxon>Gnathifera</taxon>
        <taxon>Rotifera</taxon>
        <taxon>Eurotatoria</taxon>
        <taxon>Monogononta</taxon>
        <taxon>Pseudotrocha</taxon>
        <taxon>Ploima</taxon>
        <taxon>Brachionidae</taxon>
        <taxon>Brachionus</taxon>
    </lineage>
</organism>
<reference evidence="1 2" key="1">
    <citation type="journal article" date="2018" name="Sci. Rep.">
        <title>Genomic signatures of local adaptation to the degree of environmental predictability in rotifers.</title>
        <authorList>
            <person name="Franch-Gras L."/>
            <person name="Hahn C."/>
            <person name="Garcia-Roger E.M."/>
            <person name="Carmona M.J."/>
            <person name="Serra M."/>
            <person name="Gomez A."/>
        </authorList>
    </citation>
    <scope>NUCLEOTIDE SEQUENCE [LARGE SCALE GENOMIC DNA]</scope>
    <source>
        <strain evidence="1">HYR1</strain>
    </source>
</reference>
<keyword evidence="2" id="KW-1185">Reference proteome</keyword>
<protein>
    <submittedName>
        <fullName evidence="1">Uncharacterized protein</fullName>
    </submittedName>
</protein>
<proteinExistence type="predicted"/>
<name>A0A3M7P5M8_BRAPC</name>
<dbReference type="AlphaFoldDB" id="A0A3M7P5M8"/>
<gene>
    <name evidence="1" type="ORF">BpHYR1_030657</name>
</gene>
<evidence type="ECO:0000313" key="1">
    <source>
        <dbReference type="EMBL" id="RMZ94352.1"/>
    </source>
</evidence>
<comment type="caution">
    <text evidence="1">The sequence shown here is derived from an EMBL/GenBank/DDBJ whole genome shotgun (WGS) entry which is preliminary data.</text>
</comment>
<evidence type="ECO:0000313" key="2">
    <source>
        <dbReference type="Proteomes" id="UP000276133"/>
    </source>
</evidence>